<dbReference type="InterPro" id="IPR044878">
    <property type="entry name" value="UbiA_sf"/>
</dbReference>
<reference evidence="7 8" key="1">
    <citation type="submission" date="2018-02" db="EMBL/GenBank/DDBJ databases">
        <title>Genomic Encyclopedia of Archaeal and Bacterial Type Strains, Phase II (KMG-II): from individual species to whole genera.</title>
        <authorList>
            <person name="Goeker M."/>
        </authorList>
    </citation>
    <scope>NUCLEOTIDE SEQUENCE [LARGE SCALE GENOMIC DNA]</scope>
    <source>
        <strain evidence="7 8">DSM 29526</strain>
    </source>
</reference>
<feature type="transmembrane region" description="Helical" evidence="6">
    <location>
        <begin position="51"/>
        <end position="68"/>
    </location>
</feature>
<evidence type="ECO:0000256" key="3">
    <source>
        <dbReference type="ARBA" id="ARBA00022692"/>
    </source>
</evidence>
<dbReference type="InterPro" id="IPR000537">
    <property type="entry name" value="UbiA_prenyltransferase"/>
</dbReference>
<feature type="transmembrane region" description="Helical" evidence="6">
    <location>
        <begin position="184"/>
        <end position="205"/>
    </location>
</feature>
<comment type="caution">
    <text evidence="7">The sequence shown here is derived from an EMBL/GenBank/DDBJ whole genome shotgun (WGS) entry which is preliminary data.</text>
</comment>
<keyword evidence="8" id="KW-1185">Reference proteome</keyword>
<sequence length="310" mass="34464">MSSVPILDFLRLVRFPNLVVVALTQVLVYYRIILPALDSQGIEGVLRPWKFFELCLVTLAITACGYLINDLRDVRIDAINHPGKNLVLKMGRHNVQWLFAAIVFVGYLFALLLAMRLDERQLLGLFPVAIGTLALYSVTLKRLPFIGNFLVALYCAGVPGILVITEREGLRKLVAATPTLGADTVRVCLLFMVFAFVATLLRELVKDLEDMRGDRQEGRQTIPVMLGVATSRRLAIVLGMMVIVSVVSPVLLGWPAFMQPPMLICIGLLLLALVVILIQLAQARQQVDYHKLSRQIKFLLVGGLGLLIFF</sequence>
<evidence type="ECO:0000256" key="4">
    <source>
        <dbReference type="ARBA" id="ARBA00022989"/>
    </source>
</evidence>
<dbReference type="Proteomes" id="UP000237662">
    <property type="component" value="Unassembled WGS sequence"/>
</dbReference>
<evidence type="ECO:0000256" key="6">
    <source>
        <dbReference type="SAM" id="Phobius"/>
    </source>
</evidence>
<organism evidence="7 8">
    <name type="scientific">Neolewinella xylanilytica</name>
    <dbReference type="NCBI Taxonomy" id="1514080"/>
    <lineage>
        <taxon>Bacteria</taxon>
        <taxon>Pseudomonadati</taxon>
        <taxon>Bacteroidota</taxon>
        <taxon>Saprospiria</taxon>
        <taxon>Saprospirales</taxon>
        <taxon>Lewinellaceae</taxon>
        <taxon>Neolewinella</taxon>
    </lineage>
</organism>
<protein>
    <submittedName>
        <fullName evidence="7">4-hydroxybenzoate polyprenyltransferase</fullName>
    </submittedName>
</protein>
<feature type="transmembrane region" description="Helical" evidence="6">
    <location>
        <begin position="12"/>
        <end position="31"/>
    </location>
</feature>
<keyword evidence="4 6" id="KW-1133">Transmembrane helix</keyword>
<dbReference type="OrthoDB" id="9811562at2"/>
<comment type="subcellular location">
    <subcellularLocation>
        <location evidence="1">Membrane</location>
        <topology evidence="1">Multi-pass membrane protein</topology>
    </subcellularLocation>
</comment>
<name>A0A2S6IBN3_9BACT</name>
<dbReference type="InterPro" id="IPR050475">
    <property type="entry name" value="Prenyltransferase_related"/>
</dbReference>
<accession>A0A2S6IBN3</accession>
<feature type="transmembrane region" description="Helical" evidence="6">
    <location>
        <begin position="97"/>
        <end position="115"/>
    </location>
</feature>
<proteinExistence type="predicted"/>
<keyword evidence="2" id="KW-1003">Cell membrane</keyword>
<gene>
    <name evidence="7" type="ORF">CLV84_1850</name>
</gene>
<feature type="transmembrane region" description="Helical" evidence="6">
    <location>
        <begin position="145"/>
        <end position="164"/>
    </location>
</feature>
<evidence type="ECO:0000256" key="5">
    <source>
        <dbReference type="ARBA" id="ARBA00023136"/>
    </source>
</evidence>
<evidence type="ECO:0000256" key="1">
    <source>
        <dbReference type="ARBA" id="ARBA00004141"/>
    </source>
</evidence>
<dbReference type="GO" id="GO:0016765">
    <property type="term" value="F:transferase activity, transferring alkyl or aryl (other than methyl) groups"/>
    <property type="evidence" value="ECO:0007669"/>
    <property type="project" value="InterPro"/>
</dbReference>
<keyword evidence="5 6" id="KW-0472">Membrane</keyword>
<dbReference type="RefSeq" id="WP_104419404.1">
    <property type="nucleotide sequence ID" value="NZ_PTJC01000005.1"/>
</dbReference>
<feature type="transmembrane region" description="Helical" evidence="6">
    <location>
        <begin position="121"/>
        <end position="138"/>
    </location>
</feature>
<dbReference type="AlphaFoldDB" id="A0A2S6IBN3"/>
<evidence type="ECO:0000256" key="2">
    <source>
        <dbReference type="ARBA" id="ARBA00022475"/>
    </source>
</evidence>
<dbReference type="Gene3D" id="1.20.120.1780">
    <property type="entry name" value="UbiA prenyltransferase"/>
    <property type="match status" value="1"/>
</dbReference>
<dbReference type="GO" id="GO:0016020">
    <property type="term" value="C:membrane"/>
    <property type="evidence" value="ECO:0007669"/>
    <property type="project" value="UniProtKB-SubCell"/>
</dbReference>
<feature type="transmembrane region" description="Helical" evidence="6">
    <location>
        <begin position="260"/>
        <end position="280"/>
    </location>
</feature>
<evidence type="ECO:0000313" key="7">
    <source>
        <dbReference type="EMBL" id="PPK88876.1"/>
    </source>
</evidence>
<feature type="transmembrane region" description="Helical" evidence="6">
    <location>
        <begin position="234"/>
        <end position="254"/>
    </location>
</feature>
<evidence type="ECO:0000313" key="8">
    <source>
        <dbReference type="Proteomes" id="UP000237662"/>
    </source>
</evidence>
<dbReference type="PANTHER" id="PTHR42723:SF1">
    <property type="entry name" value="CHLOROPHYLL SYNTHASE, CHLOROPLASTIC"/>
    <property type="match status" value="1"/>
</dbReference>
<keyword evidence="3 6" id="KW-0812">Transmembrane</keyword>
<keyword evidence="7" id="KW-0808">Transferase</keyword>
<dbReference type="Gene3D" id="1.10.357.140">
    <property type="entry name" value="UbiA prenyltransferase"/>
    <property type="match status" value="1"/>
</dbReference>
<dbReference type="Pfam" id="PF01040">
    <property type="entry name" value="UbiA"/>
    <property type="match status" value="1"/>
</dbReference>
<dbReference type="EMBL" id="PTJC01000005">
    <property type="protein sequence ID" value="PPK88876.1"/>
    <property type="molecule type" value="Genomic_DNA"/>
</dbReference>
<dbReference type="PANTHER" id="PTHR42723">
    <property type="entry name" value="CHLOROPHYLL SYNTHASE"/>
    <property type="match status" value="1"/>
</dbReference>